<dbReference type="CDD" id="cd00155">
    <property type="entry name" value="RasGEF"/>
    <property type="match status" value="1"/>
</dbReference>
<evidence type="ECO:0000259" key="15">
    <source>
        <dbReference type="PROSITE" id="PS50009"/>
    </source>
</evidence>
<evidence type="ECO:0000256" key="7">
    <source>
        <dbReference type="ARBA" id="ARBA00064959"/>
    </source>
</evidence>
<dbReference type="GeneTree" id="ENSGT00940000154079"/>
<evidence type="ECO:0000259" key="14">
    <source>
        <dbReference type="PROSITE" id="PS50003"/>
    </source>
</evidence>
<keyword evidence="17" id="KW-1185">Reference proteome</keyword>
<dbReference type="VGNC" id="VGNC:76492">
    <property type="gene designation" value="RALGPS1"/>
</dbReference>
<evidence type="ECO:0000313" key="17">
    <source>
        <dbReference type="Proteomes" id="UP000006718"/>
    </source>
</evidence>
<keyword evidence="4" id="KW-0963">Cytoplasm</keyword>
<dbReference type="InterPro" id="IPR036964">
    <property type="entry name" value="RASGEF_cat_dom_sf"/>
</dbReference>
<organism evidence="16 17">
    <name type="scientific">Macaca mulatta</name>
    <name type="common">Rhesus macaque</name>
    <dbReference type="NCBI Taxonomy" id="9544"/>
    <lineage>
        <taxon>Eukaryota</taxon>
        <taxon>Metazoa</taxon>
        <taxon>Chordata</taxon>
        <taxon>Craniata</taxon>
        <taxon>Vertebrata</taxon>
        <taxon>Euteleostomi</taxon>
        <taxon>Mammalia</taxon>
        <taxon>Eutheria</taxon>
        <taxon>Euarchontoglires</taxon>
        <taxon>Primates</taxon>
        <taxon>Haplorrhini</taxon>
        <taxon>Catarrhini</taxon>
        <taxon>Cercopithecidae</taxon>
        <taxon>Cercopithecinae</taxon>
        <taxon>Macaca</taxon>
    </lineage>
</organism>
<evidence type="ECO:0000256" key="4">
    <source>
        <dbReference type="ARBA" id="ARBA00022490"/>
    </source>
</evidence>
<reference evidence="16" key="2">
    <citation type="submission" date="2019-01" db="EMBL/GenBank/DDBJ databases">
        <authorList>
            <person name="Graves T."/>
            <person name="Eichler E.E."/>
            <person name="Wilson R.K."/>
        </authorList>
    </citation>
    <scope>NUCLEOTIDE SEQUENCE [LARGE SCALE GENOMIC DNA]</scope>
    <source>
        <strain evidence="16">17573</strain>
    </source>
</reference>
<feature type="domain" description="PH" evidence="14">
    <location>
        <begin position="441"/>
        <end position="553"/>
    </location>
</feature>
<evidence type="ECO:0000313" key="18">
    <source>
        <dbReference type="VGNC" id="VGNC:76492"/>
    </source>
</evidence>
<dbReference type="GO" id="GO:0005085">
    <property type="term" value="F:guanyl-nucleotide exchange factor activity"/>
    <property type="evidence" value="ECO:0007669"/>
    <property type="project" value="UniProtKB-KW"/>
</dbReference>
<dbReference type="ExpressionAtlas" id="F6U063">
    <property type="expression patterns" value="baseline"/>
</dbReference>
<evidence type="ECO:0000256" key="2">
    <source>
        <dbReference type="ARBA" id="ARBA00004496"/>
    </source>
</evidence>
<dbReference type="Bgee" id="ENSMMUG00000023495">
    <property type="expression patterns" value="Expressed in spermatid and 20 other cell types or tissues"/>
</dbReference>
<dbReference type="InterPro" id="IPR001895">
    <property type="entry name" value="RASGEF_cat_dom"/>
</dbReference>
<protein>
    <recommendedName>
        <fullName evidence="8">Ras-specific guanine nucleotide-releasing factor RalGPS1</fullName>
    </recommendedName>
    <alternativeName>
        <fullName evidence="11">Ral GEF with PH domain and SH3-binding motif 1</fullName>
    </alternativeName>
    <alternativeName>
        <fullName evidence="9">Ral guanine nucleotide exchange factor 2</fullName>
    </alternativeName>
    <alternativeName>
        <fullName evidence="10">RalA exchange factor RalGPS1</fullName>
    </alternativeName>
</protein>
<dbReference type="PROSITE" id="PS50009">
    <property type="entry name" value="RASGEF_CAT"/>
    <property type="match status" value="1"/>
</dbReference>
<dbReference type="SMART" id="SM00233">
    <property type="entry name" value="PH"/>
    <property type="match status" value="1"/>
</dbReference>
<dbReference type="Gene3D" id="1.10.840.10">
    <property type="entry name" value="Ras guanine-nucleotide exchange factors catalytic domain"/>
    <property type="match status" value="1"/>
</dbReference>
<evidence type="ECO:0000256" key="6">
    <source>
        <dbReference type="ARBA" id="ARBA00023136"/>
    </source>
</evidence>
<sequence length="567" mass="63507">MICSSLVQISPGDGDKFVLKTGFYEPLCLAGLLQTGYVTCRDCPEAPCGLETMYKRNGLMASVLVTSATPQGSSSSDSLEGQSCDYASKSYDAVVFDVLKVTPEEFASQITLMDIPVFKAIQPEELASCGWSKKEKHSLAPNVVAFTRRFNQVSFWVVREILTAQTLKIRAEILSHFVKIAKKLLELNNLHSLMSVVSALQSAPIFRLTKTWALLNRKDKTTFEKLDYLMSKEDNYKRTREYIRSLKMVPSIPYLGIYLLDLIYIDSAYPASGSIMENEQRSNQMNNILRIIADLQVSCSYDHLTTLPHVQKYLKSVRYIEELQKFVEDDNYKLSLRIEPGSSSPRLVSSKEDLAGPSAGSGSARFSRRPTCPDTSVAGSLPTPPVPRHRKSHSLGNNRGRLYATLGPNWRVPVRNSPRTRSCVYSPTGPCICSLGNSAAVPTMEGPLRRKTLLKEGRKPALSSWTRYWVILSGSTLLYYGAKSLRGTDRKHYKSTPGKKVSIVGWMVQLPDDPEHPDIFQLNNPDKGNVYKFQTGSRFHAILWHKHLDDACKSNRPQVPANLMSFE</sequence>
<evidence type="ECO:0000256" key="12">
    <source>
        <dbReference type="PROSITE-ProRule" id="PRU00168"/>
    </source>
</evidence>
<comment type="subcellular location">
    <subcellularLocation>
        <location evidence="1">Cell membrane</location>
    </subcellularLocation>
    <subcellularLocation>
        <location evidence="2">Cytoplasm</location>
    </subcellularLocation>
</comment>
<evidence type="ECO:0000256" key="11">
    <source>
        <dbReference type="ARBA" id="ARBA00081468"/>
    </source>
</evidence>
<dbReference type="Pfam" id="PF00617">
    <property type="entry name" value="RasGEF"/>
    <property type="match status" value="1"/>
</dbReference>
<dbReference type="FunFam" id="2.30.29.30:FF:000152">
    <property type="entry name" value="ras-specific guanine nucleotide-releasing factor RalGPS1 isoform X1"/>
    <property type="match status" value="1"/>
</dbReference>
<proteinExistence type="predicted"/>
<dbReference type="VEuPathDB" id="HostDB:ENSMMUG00000023495"/>
<dbReference type="CDD" id="cd13310">
    <property type="entry name" value="PH_RalGPS1_2"/>
    <property type="match status" value="1"/>
</dbReference>
<dbReference type="Proteomes" id="UP000006718">
    <property type="component" value="Chromosome 15"/>
</dbReference>
<evidence type="ECO:0000256" key="8">
    <source>
        <dbReference type="ARBA" id="ARBA00073644"/>
    </source>
</evidence>
<dbReference type="SUPFAM" id="SSF50729">
    <property type="entry name" value="PH domain-like"/>
    <property type="match status" value="1"/>
</dbReference>
<dbReference type="SMART" id="SM00147">
    <property type="entry name" value="RasGEF"/>
    <property type="match status" value="1"/>
</dbReference>
<keyword evidence="5 12" id="KW-0344">Guanine-nucleotide releasing factor</keyword>
<accession>F6U063</accession>
<dbReference type="SMR" id="F6U063"/>
<dbReference type="Ensembl" id="ENSMMUT00000045811.3">
    <property type="protein sequence ID" value="ENSMMUP00000038857.3"/>
    <property type="gene ID" value="ENSMMUG00000023495.4"/>
</dbReference>
<reference evidence="16" key="3">
    <citation type="submission" date="2025-08" db="UniProtKB">
        <authorList>
            <consortium name="Ensembl"/>
        </authorList>
    </citation>
    <scope>IDENTIFICATION</scope>
    <source>
        <strain evidence="16">17573</strain>
    </source>
</reference>
<feature type="compositionally biased region" description="Low complexity" evidence="13">
    <location>
        <begin position="355"/>
        <end position="365"/>
    </location>
</feature>
<dbReference type="InterPro" id="IPR023578">
    <property type="entry name" value="Ras_GEF_dom_sf"/>
</dbReference>
<keyword evidence="3" id="KW-1003">Cell membrane</keyword>
<dbReference type="GO" id="GO:0007264">
    <property type="term" value="P:small GTPase-mediated signal transduction"/>
    <property type="evidence" value="ECO:0007669"/>
    <property type="project" value="InterPro"/>
</dbReference>
<reference evidence="16" key="4">
    <citation type="submission" date="2025-09" db="UniProtKB">
        <authorList>
            <consortium name="Ensembl"/>
        </authorList>
    </citation>
    <scope>IDENTIFICATION</scope>
    <source>
        <strain evidence="16">17573</strain>
    </source>
</reference>
<dbReference type="SUPFAM" id="SSF48366">
    <property type="entry name" value="Ras GEF"/>
    <property type="match status" value="1"/>
</dbReference>
<dbReference type="PANTHER" id="PTHR23113">
    <property type="entry name" value="GUANINE NUCLEOTIDE EXCHANGE FACTOR"/>
    <property type="match status" value="1"/>
</dbReference>
<dbReference type="Pfam" id="PF00169">
    <property type="entry name" value="PH"/>
    <property type="match status" value="1"/>
</dbReference>
<gene>
    <name evidence="16 18" type="primary">RALGPS1</name>
</gene>
<evidence type="ECO:0000256" key="5">
    <source>
        <dbReference type="ARBA" id="ARBA00022658"/>
    </source>
</evidence>
<feature type="domain" description="Ras-GEF" evidence="15">
    <location>
        <begin position="102"/>
        <end position="341"/>
    </location>
</feature>
<dbReference type="GO" id="GO:0005737">
    <property type="term" value="C:cytoplasm"/>
    <property type="evidence" value="ECO:0007669"/>
    <property type="project" value="UniProtKB-SubCell"/>
</dbReference>
<dbReference type="Gene3D" id="2.30.29.30">
    <property type="entry name" value="Pleckstrin-homology domain (PH domain)/Phosphotyrosine-binding domain (PTB)"/>
    <property type="match status" value="1"/>
</dbReference>
<name>F6U063_MACMU</name>
<evidence type="ECO:0000256" key="9">
    <source>
        <dbReference type="ARBA" id="ARBA00079305"/>
    </source>
</evidence>
<evidence type="ECO:0000256" key="10">
    <source>
        <dbReference type="ARBA" id="ARBA00079583"/>
    </source>
</evidence>
<dbReference type="GO" id="GO:0005886">
    <property type="term" value="C:plasma membrane"/>
    <property type="evidence" value="ECO:0007669"/>
    <property type="project" value="UniProtKB-SubCell"/>
</dbReference>
<dbReference type="InterPro" id="IPR011993">
    <property type="entry name" value="PH-like_dom_sf"/>
</dbReference>
<evidence type="ECO:0000313" key="16">
    <source>
        <dbReference type="Ensembl" id="ENSMMUP00000038857.3"/>
    </source>
</evidence>
<keyword evidence="6" id="KW-0472">Membrane</keyword>
<dbReference type="AlphaFoldDB" id="F6U063"/>
<dbReference type="PROSITE" id="PS50003">
    <property type="entry name" value="PH_DOMAIN"/>
    <property type="match status" value="1"/>
</dbReference>
<dbReference type="PANTHER" id="PTHR23113:SF167">
    <property type="entry name" value="RAS-SPECIFIC GUANINE NUCLEOTIDE-RELEASING FACTOR RALGPS1"/>
    <property type="match status" value="1"/>
</dbReference>
<feature type="region of interest" description="Disordered" evidence="13">
    <location>
        <begin position="341"/>
        <end position="400"/>
    </location>
</feature>
<evidence type="ECO:0000256" key="3">
    <source>
        <dbReference type="ARBA" id="ARBA00022475"/>
    </source>
</evidence>
<dbReference type="InterPro" id="IPR008937">
    <property type="entry name" value="Ras-like_GEF"/>
</dbReference>
<evidence type="ECO:0000256" key="13">
    <source>
        <dbReference type="SAM" id="MobiDB-lite"/>
    </source>
</evidence>
<reference evidence="17" key="1">
    <citation type="journal article" date="2007" name="Science">
        <title>Evolutionary and biomedical insights from the rhesus macaque genome.</title>
        <authorList>
            <person name="Gibbs R.A."/>
            <person name="Rogers J."/>
            <person name="Katze M.G."/>
            <person name="Bumgarner R."/>
            <person name="Weinstock G.M."/>
            <person name="Mardis E.R."/>
            <person name="Remington K.A."/>
            <person name="Strausberg R.L."/>
            <person name="Venter J.C."/>
            <person name="Wilson R.K."/>
            <person name="Batzer M.A."/>
            <person name="Bustamante C.D."/>
            <person name="Eichler E.E."/>
            <person name="Hahn M.W."/>
            <person name="Hardison R.C."/>
            <person name="Makova K.D."/>
            <person name="Miller W."/>
            <person name="Milosavljevic A."/>
            <person name="Palermo R.E."/>
            <person name="Siepel A."/>
            <person name="Sikela J.M."/>
            <person name="Attaway T."/>
            <person name="Bell S."/>
            <person name="Bernard K.E."/>
            <person name="Buhay C.J."/>
            <person name="Chandrabose M.N."/>
            <person name="Dao M."/>
            <person name="Davis C."/>
            <person name="Delehaunty K.D."/>
            <person name="Ding Y."/>
            <person name="Dinh H.H."/>
            <person name="Dugan-Rocha S."/>
            <person name="Fulton L.A."/>
            <person name="Gabisi R.A."/>
            <person name="Garner T.T."/>
            <person name="Godfrey J."/>
            <person name="Hawes A.C."/>
            <person name="Hernandez J."/>
            <person name="Hines S."/>
            <person name="Holder M."/>
            <person name="Hume J."/>
            <person name="Jhangiani S.N."/>
            <person name="Joshi V."/>
            <person name="Khan Z.M."/>
            <person name="Kirkness E.F."/>
            <person name="Cree A."/>
            <person name="Fowler R.G."/>
            <person name="Lee S."/>
            <person name="Lewis L.R."/>
            <person name="Li Z."/>
            <person name="Liu Y.-S."/>
            <person name="Moore S.M."/>
            <person name="Muzny D."/>
            <person name="Nazareth L.V."/>
            <person name="Ngo D.N."/>
            <person name="Okwuonu G.O."/>
            <person name="Pai G."/>
            <person name="Parker D."/>
            <person name="Paul H.A."/>
            <person name="Pfannkoch C."/>
            <person name="Pohl C.S."/>
            <person name="Rogers Y.-H.C."/>
            <person name="Ruiz S.J."/>
            <person name="Sabo A."/>
            <person name="Santibanez J."/>
            <person name="Schneider B.W."/>
            <person name="Smith S.M."/>
            <person name="Sodergren E."/>
            <person name="Svatek A.F."/>
            <person name="Utterback T.R."/>
            <person name="Vattathil S."/>
            <person name="Warren W."/>
            <person name="White C.S."/>
            <person name="Chinwalla A.T."/>
            <person name="Feng Y."/>
            <person name="Halpern A.L."/>
            <person name="Hillier L.W."/>
            <person name="Huang X."/>
            <person name="Minx P."/>
            <person name="Nelson J.O."/>
            <person name="Pepin K.H."/>
            <person name="Qin X."/>
            <person name="Sutton G.G."/>
            <person name="Venter E."/>
            <person name="Walenz B.P."/>
            <person name="Wallis J.W."/>
            <person name="Worley K.C."/>
            <person name="Yang S.-P."/>
            <person name="Jones S.M."/>
            <person name="Marra M.A."/>
            <person name="Rocchi M."/>
            <person name="Schein J.E."/>
            <person name="Baertsch R."/>
            <person name="Clarke L."/>
            <person name="Csuros M."/>
            <person name="Glasscock J."/>
            <person name="Harris R.A."/>
            <person name="Havlak P."/>
            <person name="Jackson A.R."/>
            <person name="Jiang H."/>
            <person name="Liu Y."/>
            <person name="Messina D.N."/>
            <person name="Shen Y."/>
            <person name="Song H.X.-Z."/>
            <person name="Wylie T."/>
            <person name="Zhang L."/>
            <person name="Birney E."/>
            <person name="Han K."/>
            <person name="Konkel M.K."/>
            <person name="Lee J."/>
            <person name="Smit A.F.A."/>
            <person name="Ullmer B."/>
            <person name="Wang H."/>
            <person name="Xing J."/>
            <person name="Burhans R."/>
            <person name="Cheng Z."/>
            <person name="Karro J.E."/>
            <person name="Ma J."/>
            <person name="Raney B."/>
            <person name="She X."/>
            <person name="Cox M.J."/>
            <person name="Demuth J.P."/>
            <person name="Dumas L.J."/>
            <person name="Han S.-G."/>
            <person name="Hopkins J."/>
            <person name="Karimpour-Fard A."/>
            <person name="Kim Y.H."/>
            <person name="Pollack J.R."/>
            <person name="Vinar T."/>
            <person name="Addo-Quaye C."/>
            <person name="Degenhardt J."/>
            <person name="Denby A."/>
            <person name="Hubisz M.J."/>
            <person name="Indap A."/>
            <person name="Kosiol C."/>
            <person name="Lahn B.T."/>
            <person name="Lawson H.A."/>
            <person name="Marklein A."/>
            <person name="Nielsen R."/>
            <person name="Vallender E.J."/>
            <person name="Clark A.G."/>
            <person name="Ferguson B."/>
            <person name="Hernandez R.D."/>
            <person name="Hirani K."/>
            <person name="Kehrer-Sawatzki H."/>
            <person name="Kolb J."/>
            <person name="Patil S."/>
            <person name="Pu L.-L."/>
            <person name="Ren Y."/>
            <person name="Smith D.G."/>
            <person name="Wheeler D.A."/>
            <person name="Schenck I."/>
            <person name="Ball E.V."/>
            <person name="Chen R."/>
            <person name="Cooper D.N."/>
            <person name="Giardine B."/>
            <person name="Hsu F."/>
            <person name="Kent W.J."/>
            <person name="Lesk A."/>
            <person name="Nelson D.L."/>
            <person name="O'brien W.E."/>
            <person name="Pruefer K."/>
            <person name="Stenson P.D."/>
            <person name="Wallace J.C."/>
            <person name="Ke H."/>
            <person name="Liu X.-M."/>
            <person name="Wang P."/>
            <person name="Xiang A.P."/>
            <person name="Yang F."/>
            <person name="Barber G.P."/>
            <person name="Haussler D."/>
            <person name="Karolchik D."/>
            <person name="Kern A.D."/>
            <person name="Kuhn R.M."/>
            <person name="Smith K.E."/>
            <person name="Zwieg A.S."/>
        </authorList>
    </citation>
    <scope>NUCLEOTIDE SEQUENCE [LARGE SCALE GENOMIC DNA]</scope>
    <source>
        <strain evidence="17">17573</strain>
    </source>
</reference>
<dbReference type="FunFam" id="1.10.840.10:FF:000010">
    <property type="entry name" value="ras-specific guanine nucleotide-releasing factor RalGPS1 isoform X1"/>
    <property type="match status" value="1"/>
</dbReference>
<dbReference type="InterPro" id="IPR001849">
    <property type="entry name" value="PH_domain"/>
</dbReference>
<comment type="subunit">
    <text evidence="7">Interacts with the SH3 domains of GRB2, NCK1, PLCG1 and SRC.</text>
</comment>
<evidence type="ECO:0000256" key="1">
    <source>
        <dbReference type="ARBA" id="ARBA00004236"/>
    </source>
</evidence>